<protein>
    <submittedName>
        <fullName evidence="1">Ornithine carbamoyltransferase</fullName>
    </submittedName>
</protein>
<dbReference type="EMBL" id="AP015029">
    <property type="protein sequence ID" value="BAW20600.1"/>
    <property type="molecule type" value="Genomic_DNA"/>
</dbReference>
<accession>A0A1L7N558</accession>
<sequence>MATNKDDAWVLQQRQILPFFLPIDRFELIGGESTDFHRSDPMVGRKLLEIRPYQVFGIFE</sequence>
<evidence type="ECO:0000313" key="2">
    <source>
        <dbReference type="Proteomes" id="UP000218731"/>
    </source>
</evidence>
<name>A0A1L7N558_PSEPU</name>
<dbReference type="AlphaFoldDB" id="A0A1L7N558"/>
<proteinExistence type="predicted"/>
<dbReference type="Proteomes" id="UP000218731">
    <property type="component" value="Chromosome 1"/>
</dbReference>
<keyword evidence="1" id="KW-0808">Transferase</keyword>
<gene>
    <name evidence="1" type="ORF">KF715C_ch270</name>
</gene>
<organism evidence="1 2">
    <name type="scientific">Pseudomonas putida</name>
    <name type="common">Arthrobacter siderocapsulatus</name>
    <dbReference type="NCBI Taxonomy" id="303"/>
    <lineage>
        <taxon>Bacteria</taxon>
        <taxon>Pseudomonadati</taxon>
        <taxon>Pseudomonadota</taxon>
        <taxon>Gammaproteobacteria</taxon>
        <taxon>Pseudomonadales</taxon>
        <taxon>Pseudomonadaceae</taxon>
        <taxon>Pseudomonas</taxon>
    </lineage>
</organism>
<reference evidence="1 2" key="1">
    <citation type="submission" date="2015-11" db="EMBL/GenBank/DDBJ databases">
        <title>Complete genome sequencing of a biphenyl-degrading bacterium, Pseudomonas putida KF715 (=NBRC110667).</title>
        <authorList>
            <person name="Suenaga H."/>
            <person name="Fujihara N."/>
            <person name="Watanabe T."/>
            <person name="Hirose J."/>
            <person name="Kimura N."/>
            <person name="Yamazoe A."/>
            <person name="Hosoyama A."/>
            <person name="Shimodaira J."/>
            <person name="Furukawa K."/>
        </authorList>
    </citation>
    <scope>NUCLEOTIDE SEQUENCE [LARGE SCALE GENOMIC DNA]</scope>
    <source>
        <strain evidence="1 2">KF715</strain>
    </source>
</reference>
<evidence type="ECO:0000313" key="1">
    <source>
        <dbReference type="EMBL" id="BAW20600.1"/>
    </source>
</evidence>
<dbReference type="GO" id="GO:0016740">
    <property type="term" value="F:transferase activity"/>
    <property type="evidence" value="ECO:0007669"/>
    <property type="project" value="UniProtKB-KW"/>
</dbReference>